<evidence type="ECO:0000256" key="6">
    <source>
        <dbReference type="ARBA" id="ARBA00023136"/>
    </source>
</evidence>
<accession>A0ABW5JMC0</accession>
<evidence type="ECO:0000256" key="4">
    <source>
        <dbReference type="ARBA" id="ARBA00022692"/>
    </source>
</evidence>
<gene>
    <name evidence="8" type="ORF">ACFSVN_12080</name>
</gene>
<evidence type="ECO:0000313" key="8">
    <source>
        <dbReference type="EMBL" id="MFD2533182.1"/>
    </source>
</evidence>
<keyword evidence="9" id="KW-1185">Reference proteome</keyword>
<reference evidence="9" key="1">
    <citation type="journal article" date="2019" name="Int. J. Syst. Evol. Microbiol.">
        <title>The Global Catalogue of Microorganisms (GCM) 10K type strain sequencing project: providing services to taxonomists for standard genome sequencing and annotation.</title>
        <authorList>
            <consortium name="The Broad Institute Genomics Platform"/>
            <consortium name="The Broad Institute Genome Sequencing Center for Infectious Disease"/>
            <person name="Wu L."/>
            <person name="Ma J."/>
        </authorList>
    </citation>
    <scope>NUCLEOTIDE SEQUENCE [LARGE SCALE GENOMIC DNA]</scope>
    <source>
        <strain evidence="9">KCTC 52042</strain>
    </source>
</reference>
<dbReference type="InterPro" id="IPR002758">
    <property type="entry name" value="Cation_antiport_E"/>
</dbReference>
<keyword evidence="3" id="KW-1003">Cell membrane</keyword>
<keyword evidence="5 7" id="KW-1133">Transmembrane helix</keyword>
<dbReference type="EMBL" id="JBHULI010000025">
    <property type="protein sequence ID" value="MFD2533182.1"/>
    <property type="molecule type" value="Genomic_DNA"/>
</dbReference>
<evidence type="ECO:0000256" key="7">
    <source>
        <dbReference type="SAM" id="Phobius"/>
    </source>
</evidence>
<dbReference type="PANTHER" id="PTHR34584:SF1">
    <property type="entry name" value="NA(+)_H(+) ANTIPORTER SUBUNIT E1"/>
    <property type="match status" value="1"/>
</dbReference>
<evidence type="ECO:0000256" key="5">
    <source>
        <dbReference type="ARBA" id="ARBA00022989"/>
    </source>
</evidence>
<proteinExistence type="inferred from homology"/>
<evidence type="ECO:0000256" key="3">
    <source>
        <dbReference type="ARBA" id="ARBA00022475"/>
    </source>
</evidence>
<feature type="transmembrane region" description="Helical" evidence="7">
    <location>
        <begin position="69"/>
        <end position="93"/>
    </location>
</feature>
<dbReference type="PANTHER" id="PTHR34584">
    <property type="entry name" value="NA(+)/H(+) ANTIPORTER SUBUNIT E1"/>
    <property type="match status" value="1"/>
</dbReference>
<protein>
    <submittedName>
        <fullName evidence="8">Na+/H+ antiporter subunit E</fullName>
    </submittedName>
</protein>
<dbReference type="Proteomes" id="UP001597460">
    <property type="component" value="Unassembled WGS sequence"/>
</dbReference>
<dbReference type="Pfam" id="PF01899">
    <property type="entry name" value="MNHE"/>
    <property type="match status" value="1"/>
</dbReference>
<evidence type="ECO:0000256" key="2">
    <source>
        <dbReference type="ARBA" id="ARBA00006228"/>
    </source>
</evidence>
<feature type="transmembrane region" description="Helical" evidence="7">
    <location>
        <begin position="29"/>
        <end position="49"/>
    </location>
</feature>
<evidence type="ECO:0000256" key="1">
    <source>
        <dbReference type="ARBA" id="ARBA00004651"/>
    </source>
</evidence>
<feature type="transmembrane region" description="Helical" evidence="7">
    <location>
        <begin position="6"/>
        <end position="22"/>
    </location>
</feature>
<evidence type="ECO:0000313" key="9">
    <source>
        <dbReference type="Proteomes" id="UP001597460"/>
    </source>
</evidence>
<organism evidence="8 9">
    <name type="scientific">Gracilimonas halophila</name>
    <dbReference type="NCBI Taxonomy" id="1834464"/>
    <lineage>
        <taxon>Bacteria</taxon>
        <taxon>Pseudomonadati</taxon>
        <taxon>Balneolota</taxon>
        <taxon>Balneolia</taxon>
        <taxon>Balneolales</taxon>
        <taxon>Balneolaceae</taxon>
        <taxon>Gracilimonas</taxon>
    </lineage>
</organism>
<sequence>MKSISAQSLIVSFISLMVFWYIMSGFFDITHTLMGVISVGIVMAINYKLKANSYFEGETDVIKDIRLFYAPWYFGWLIVQIVISGVHVAKILLSPSLPIKTSMVKFKVNFPNPHCKMILGNSITLTPGTLTVDIRGDEFIVHAISPVSFEGIASDEMPQQVLKLFTNEMYPVVSDFEVIYTKEELS</sequence>
<comment type="similarity">
    <text evidence="2">Belongs to the CPA3 antiporters (TC 2.A.63) subunit E family.</text>
</comment>
<comment type="caution">
    <text evidence="8">The sequence shown here is derived from an EMBL/GenBank/DDBJ whole genome shotgun (WGS) entry which is preliminary data.</text>
</comment>
<name>A0ABW5JMC0_9BACT</name>
<dbReference type="RefSeq" id="WP_390303003.1">
    <property type="nucleotide sequence ID" value="NZ_JBHULI010000025.1"/>
</dbReference>
<keyword evidence="6 7" id="KW-0472">Membrane</keyword>
<keyword evidence="4 7" id="KW-0812">Transmembrane</keyword>
<comment type="subcellular location">
    <subcellularLocation>
        <location evidence="1">Cell membrane</location>
        <topology evidence="1">Multi-pass membrane protein</topology>
    </subcellularLocation>
</comment>